<dbReference type="PANTHER" id="PTHR45950">
    <property type="entry name" value="HOMEOBOX-LEUCINE ZIPPER PROTEIN ATHB-14"/>
    <property type="match status" value="1"/>
</dbReference>
<keyword evidence="2" id="KW-1185">Reference proteome</keyword>
<dbReference type="AlphaFoldDB" id="A0A835HV64"/>
<organism evidence="1 2">
    <name type="scientific">Coptis chinensis</name>
    <dbReference type="NCBI Taxonomy" id="261450"/>
    <lineage>
        <taxon>Eukaryota</taxon>
        <taxon>Viridiplantae</taxon>
        <taxon>Streptophyta</taxon>
        <taxon>Embryophyta</taxon>
        <taxon>Tracheophyta</taxon>
        <taxon>Spermatophyta</taxon>
        <taxon>Magnoliopsida</taxon>
        <taxon>Ranunculales</taxon>
        <taxon>Ranunculaceae</taxon>
        <taxon>Coptidoideae</taxon>
        <taxon>Coptis</taxon>
    </lineage>
</organism>
<dbReference type="EMBL" id="JADFTS010000005">
    <property type="protein sequence ID" value="KAF9604997.1"/>
    <property type="molecule type" value="Genomic_DNA"/>
</dbReference>
<proteinExistence type="predicted"/>
<gene>
    <name evidence="1" type="ORF">IFM89_012953</name>
</gene>
<dbReference type="GO" id="GO:0003700">
    <property type="term" value="F:DNA-binding transcription factor activity"/>
    <property type="evidence" value="ECO:0007669"/>
    <property type="project" value="InterPro"/>
</dbReference>
<dbReference type="Proteomes" id="UP000631114">
    <property type="component" value="Unassembled WGS sequence"/>
</dbReference>
<evidence type="ECO:0000313" key="2">
    <source>
        <dbReference type="Proteomes" id="UP000631114"/>
    </source>
</evidence>
<comment type="caution">
    <text evidence="1">The sequence shown here is derived from an EMBL/GenBank/DDBJ whole genome shotgun (WGS) entry which is preliminary data.</text>
</comment>
<dbReference type="PANTHER" id="PTHR45950:SF7">
    <property type="entry name" value="HOMEOBOX-LEUCINE ZIPPER PROTEIN ATHB-14"/>
    <property type="match status" value="1"/>
</dbReference>
<dbReference type="InterPro" id="IPR044830">
    <property type="entry name" value="HD-Zip_III"/>
</dbReference>
<name>A0A835HV64_9MAGN</name>
<sequence>MKECYKPFQLCSGLDENAAGAFAQLVFSLFDESFAENVTLLPSGFCVIPLDPKTDDSAASRINRIWLPPWNLGPSGGRPVSLKPH</sequence>
<evidence type="ECO:0000313" key="1">
    <source>
        <dbReference type="EMBL" id="KAF9604997.1"/>
    </source>
</evidence>
<accession>A0A835HV64</accession>
<reference evidence="1 2" key="1">
    <citation type="submission" date="2020-10" db="EMBL/GenBank/DDBJ databases">
        <title>The Coptis chinensis genome and diversification of protoberbering-type alkaloids.</title>
        <authorList>
            <person name="Wang B."/>
            <person name="Shu S."/>
            <person name="Song C."/>
            <person name="Liu Y."/>
        </authorList>
    </citation>
    <scope>NUCLEOTIDE SEQUENCE [LARGE SCALE GENOMIC DNA]</scope>
    <source>
        <strain evidence="1">HL-2020</strain>
        <tissue evidence="1">Leaf</tissue>
    </source>
</reference>
<protein>
    <submittedName>
        <fullName evidence="1">Uncharacterized protein</fullName>
    </submittedName>
</protein>